<keyword evidence="2" id="KW-1185">Reference proteome</keyword>
<protein>
    <submittedName>
        <fullName evidence="1">Methyl-accepting chemotaxis protein</fullName>
    </submittedName>
</protein>
<reference evidence="1" key="1">
    <citation type="submission" date="2024-07" db="EMBL/GenBank/DDBJ databases">
        <title>A survey of Mimosa microsymbionts across Brazilian biomes reveals a high diversity of Paraburkholderia nodulating endemic species, but also that Cupriavidus is common as a symbiont of widespread species.</title>
        <authorList>
            <person name="Rouws L."/>
            <person name="Barauna A."/>
            <person name="Beukes C."/>
            <person name="Rouws J.R.C."/>
            <person name="De Faria S.M."/>
            <person name="Gross E."/>
            <person name="Bueno Dos Reis Junior F."/>
            <person name="Simon M.F."/>
            <person name="Maluk M."/>
            <person name="Odee D.W."/>
            <person name="Kenicer G."/>
            <person name="Young J.P.W."/>
            <person name="Reis V.M."/>
            <person name="Zilli J."/>
            <person name="James E.K."/>
        </authorList>
    </citation>
    <scope>NUCLEOTIDE SEQUENCE</scope>
    <source>
        <strain evidence="1">EG181B</strain>
    </source>
</reference>
<organism evidence="1 2">
    <name type="scientific">Paraburkholderia phymatum</name>
    <dbReference type="NCBI Taxonomy" id="148447"/>
    <lineage>
        <taxon>Bacteria</taxon>
        <taxon>Pseudomonadati</taxon>
        <taxon>Pseudomonadota</taxon>
        <taxon>Betaproteobacteria</taxon>
        <taxon>Burkholderiales</taxon>
        <taxon>Burkholderiaceae</taxon>
        <taxon>Paraburkholderia</taxon>
    </lineage>
</organism>
<evidence type="ECO:0000313" key="2">
    <source>
        <dbReference type="Proteomes" id="UP001558850"/>
    </source>
</evidence>
<comment type="caution">
    <text evidence="1">The sequence shown here is derived from an EMBL/GenBank/DDBJ whole genome shotgun (WGS) entry which is preliminary data.</text>
</comment>
<dbReference type="Proteomes" id="UP001558850">
    <property type="component" value="Unassembled WGS sequence"/>
</dbReference>
<proteinExistence type="predicted"/>
<name>A0ACC6U2D9_9BURK</name>
<gene>
    <name evidence="1" type="ORF">AB4Y32_18460</name>
</gene>
<sequence length="541" mass="56964">MSIRRILSVLIACYTIALAVVVGISVVSLRSANASLEATYRNETAALRKLAASTEWLLQVQVDLGGYEALVMQGKPTDALLARIHAELASSDRELAGYLGQPVSGPIEQALVDAFTAKRAALMSQAMTPEIAALDQNDFASYRSVHRQAPDSLFTDYRHAALALEDFQFQQQKMHFESAEARFYRLLQVFGVVLAVALLAGAWARSLLIRSIVRPIDRAIRHFDRIASGDLTVAVDAHGKNEMGRLMHALSRMQQALAASVAQIRGATAVISLGVAEIAQGNADLSSRTEQQAVALQQSASSTGQLTDAVLRNADNARVASTLAIDASGIAGQGREAVRRVVGTIEDLSSSADRIVDIIGVIEGIAFQTNVLALNAAVEAARAGDAGRGFAVVAGDVRTLAQRSAGAAKEIKVLIAESHGRVGKGRELAAAAGETMTQVVDAARKVADIIGEISEASGQQSRGIEHVNGAVAQIEQTTQQNAALVEQLAAAAASLDEQARGLDEAVSSFRLDGAHTTRTELHHLAPDQPVALLRSAGTGAA</sequence>
<accession>A0ACC6U2D9</accession>
<dbReference type="EMBL" id="JBFRCH010000009">
    <property type="protein sequence ID" value="MEX3933759.1"/>
    <property type="molecule type" value="Genomic_DNA"/>
</dbReference>
<evidence type="ECO:0000313" key="1">
    <source>
        <dbReference type="EMBL" id="MEX3933759.1"/>
    </source>
</evidence>